<dbReference type="Pfam" id="PF00440">
    <property type="entry name" value="TetR_N"/>
    <property type="match status" value="1"/>
</dbReference>
<organism evidence="6 7">
    <name type="scientific">Amycolatopsis pithecellobii</name>
    <dbReference type="NCBI Taxonomy" id="664692"/>
    <lineage>
        <taxon>Bacteria</taxon>
        <taxon>Bacillati</taxon>
        <taxon>Actinomycetota</taxon>
        <taxon>Actinomycetes</taxon>
        <taxon>Pseudonocardiales</taxon>
        <taxon>Pseudonocardiaceae</taxon>
        <taxon>Amycolatopsis</taxon>
    </lineage>
</organism>
<evidence type="ECO:0000256" key="4">
    <source>
        <dbReference type="PROSITE-ProRule" id="PRU00335"/>
    </source>
</evidence>
<keyword evidence="1" id="KW-0805">Transcription regulation</keyword>
<evidence type="ECO:0000256" key="3">
    <source>
        <dbReference type="ARBA" id="ARBA00023163"/>
    </source>
</evidence>
<dbReference type="Gene3D" id="1.10.357.10">
    <property type="entry name" value="Tetracycline Repressor, domain 2"/>
    <property type="match status" value="1"/>
</dbReference>
<evidence type="ECO:0000313" key="7">
    <source>
        <dbReference type="Proteomes" id="UP000440096"/>
    </source>
</evidence>
<gene>
    <name evidence="6" type="ORF">GKO32_24745</name>
</gene>
<comment type="caution">
    <text evidence="6">The sequence shown here is derived from an EMBL/GenBank/DDBJ whole genome shotgun (WGS) entry which is preliminary data.</text>
</comment>
<reference evidence="6 7" key="1">
    <citation type="submission" date="2019-11" db="EMBL/GenBank/DDBJ databases">
        <title>Draft genome of Amycolatopsis RM579.</title>
        <authorList>
            <person name="Duangmal K."/>
            <person name="Mingma R."/>
        </authorList>
    </citation>
    <scope>NUCLEOTIDE SEQUENCE [LARGE SCALE GENOMIC DNA]</scope>
    <source>
        <strain evidence="6 7">RM579</strain>
    </source>
</reference>
<evidence type="ECO:0000313" key="6">
    <source>
        <dbReference type="EMBL" id="MTD57162.1"/>
    </source>
</evidence>
<accession>A0A6N7YZ43</accession>
<dbReference type="PROSITE" id="PS50977">
    <property type="entry name" value="HTH_TETR_2"/>
    <property type="match status" value="1"/>
</dbReference>
<dbReference type="GO" id="GO:0000976">
    <property type="term" value="F:transcription cis-regulatory region binding"/>
    <property type="evidence" value="ECO:0007669"/>
    <property type="project" value="TreeGrafter"/>
</dbReference>
<sequence>MERTWTPGRVRHRSWDPFPARIVSLVTTTPPSRRRATTAIGLTPDVVLGVALEVVVDHGLEGLHMREVAERLRCNPTVIYHHIGNREKLRAAIVERAADMVPLPPPLGPEDSWAEALTQLAAGMRDTLLPLRGVAGQLAITASADPDRFKVITYATEVLTAAGHTGAAWAAKLFVRAICSEIALDSGADDFRNAVSLLIGGLGATR</sequence>
<dbReference type="SUPFAM" id="SSF46689">
    <property type="entry name" value="Homeodomain-like"/>
    <property type="match status" value="1"/>
</dbReference>
<dbReference type="OrthoDB" id="3173376at2"/>
<evidence type="ECO:0000259" key="5">
    <source>
        <dbReference type="PROSITE" id="PS50977"/>
    </source>
</evidence>
<keyword evidence="3" id="KW-0804">Transcription</keyword>
<keyword evidence="7" id="KW-1185">Reference proteome</keyword>
<dbReference type="InterPro" id="IPR050109">
    <property type="entry name" value="HTH-type_TetR-like_transc_reg"/>
</dbReference>
<keyword evidence="2 4" id="KW-0238">DNA-binding</keyword>
<protein>
    <submittedName>
        <fullName evidence="6">TetR family transcriptional regulator</fullName>
    </submittedName>
</protein>
<dbReference type="PANTHER" id="PTHR30055:SF151">
    <property type="entry name" value="TRANSCRIPTIONAL REGULATORY PROTEIN"/>
    <property type="match status" value="1"/>
</dbReference>
<proteinExistence type="predicted"/>
<feature type="DNA-binding region" description="H-T-H motif" evidence="4">
    <location>
        <begin position="64"/>
        <end position="83"/>
    </location>
</feature>
<dbReference type="PANTHER" id="PTHR30055">
    <property type="entry name" value="HTH-TYPE TRANSCRIPTIONAL REGULATOR RUTR"/>
    <property type="match status" value="1"/>
</dbReference>
<evidence type="ECO:0000256" key="2">
    <source>
        <dbReference type="ARBA" id="ARBA00023125"/>
    </source>
</evidence>
<dbReference type="SUPFAM" id="SSF48498">
    <property type="entry name" value="Tetracyclin repressor-like, C-terminal domain"/>
    <property type="match status" value="1"/>
</dbReference>
<dbReference type="EMBL" id="WMBA01000044">
    <property type="protein sequence ID" value="MTD57162.1"/>
    <property type="molecule type" value="Genomic_DNA"/>
</dbReference>
<dbReference type="Proteomes" id="UP000440096">
    <property type="component" value="Unassembled WGS sequence"/>
</dbReference>
<evidence type="ECO:0000256" key="1">
    <source>
        <dbReference type="ARBA" id="ARBA00023015"/>
    </source>
</evidence>
<dbReference type="AlphaFoldDB" id="A0A6N7YZ43"/>
<dbReference type="GO" id="GO:0003700">
    <property type="term" value="F:DNA-binding transcription factor activity"/>
    <property type="evidence" value="ECO:0007669"/>
    <property type="project" value="TreeGrafter"/>
</dbReference>
<feature type="domain" description="HTH tetR-type" evidence="5">
    <location>
        <begin position="41"/>
        <end position="101"/>
    </location>
</feature>
<dbReference type="InterPro" id="IPR001647">
    <property type="entry name" value="HTH_TetR"/>
</dbReference>
<dbReference type="InterPro" id="IPR009057">
    <property type="entry name" value="Homeodomain-like_sf"/>
</dbReference>
<dbReference type="InterPro" id="IPR036271">
    <property type="entry name" value="Tet_transcr_reg_TetR-rel_C_sf"/>
</dbReference>
<name>A0A6N7YZ43_9PSEU</name>